<dbReference type="InterPro" id="IPR059113">
    <property type="entry name" value="Znf_ribbon"/>
</dbReference>
<comment type="subcellular location">
    <subcellularLocation>
        <location evidence="1">Cell membrane</location>
        <topology evidence="1">Multi-pass membrane protein</topology>
    </subcellularLocation>
</comment>
<dbReference type="PANTHER" id="PTHR36115">
    <property type="entry name" value="PROLINE-RICH ANTIGEN HOMOLOG-RELATED"/>
    <property type="match status" value="1"/>
</dbReference>
<evidence type="ECO:0000256" key="1">
    <source>
        <dbReference type="ARBA" id="ARBA00004651"/>
    </source>
</evidence>
<dbReference type="PANTHER" id="PTHR36115:SF4">
    <property type="entry name" value="MEMBRANE PROTEIN"/>
    <property type="match status" value="1"/>
</dbReference>
<evidence type="ECO:0000259" key="8">
    <source>
        <dbReference type="Pfam" id="PF13248"/>
    </source>
</evidence>
<feature type="domain" description="Putative zinc-ribbon" evidence="8">
    <location>
        <begin position="3"/>
        <end position="24"/>
    </location>
</feature>
<evidence type="ECO:0000256" key="5">
    <source>
        <dbReference type="ARBA" id="ARBA00023136"/>
    </source>
</evidence>
<dbReference type="Pfam" id="PF06271">
    <property type="entry name" value="RDD"/>
    <property type="match status" value="1"/>
</dbReference>
<evidence type="ECO:0000259" key="7">
    <source>
        <dbReference type="Pfam" id="PF06271"/>
    </source>
</evidence>
<proteinExistence type="predicted"/>
<evidence type="ECO:0000256" key="3">
    <source>
        <dbReference type="ARBA" id="ARBA00022692"/>
    </source>
</evidence>
<feature type="transmembrane region" description="Helical" evidence="6">
    <location>
        <begin position="89"/>
        <end position="110"/>
    </location>
</feature>
<dbReference type="InterPro" id="IPR010432">
    <property type="entry name" value="RDD"/>
</dbReference>
<dbReference type="Pfam" id="PF13248">
    <property type="entry name" value="Zn_ribbon_3"/>
    <property type="match status" value="1"/>
</dbReference>
<comment type="caution">
    <text evidence="9">The sequence shown here is derived from an EMBL/GenBank/DDBJ whole genome shotgun (WGS) entry which is preliminary data.</text>
</comment>
<protein>
    <submittedName>
        <fullName evidence="9">Uncharacterized protein</fullName>
    </submittedName>
</protein>
<keyword evidence="5 6" id="KW-0472">Membrane</keyword>
<gene>
    <name evidence="9" type="ORF">A2415_01155</name>
</gene>
<keyword evidence="2" id="KW-1003">Cell membrane</keyword>
<evidence type="ECO:0000313" key="10">
    <source>
        <dbReference type="Proteomes" id="UP000179113"/>
    </source>
</evidence>
<organism evidence="9 10">
    <name type="scientific">candidate division WWE3 bacterium RIFOXYC1_FULL_39_7</name>
    <dbReference type="NCBI Taxonomy" id="1802643"/>
    <lineage>
        <taxon>Bacteria</taxon>
        <taxon>Katanobacteria</taxon>
    </lineage>
</organism>
<evidence type="ECO:0000313" key="9">
    <source>
        <dbReference type="EMBL" id="OGC68601.1"/>
    </source>
</evidence>
<evidence type="ECO:0000256" key="6">
    <source>
        <dbReference type="SAM" id="Phobius"/>
    </source>
</evidence>
<evidence type="ECO:0000256" key="2">
    <source>
        <dbReference type="ARBA" id="ARBA00022475"/>
    </source>
</evidence>
<feature type="transmembrane region" description="Helical" evidence="6">
    <location>
        <begin position="199"/>
        <end position="217"/>
    </location>
</feature>
<keyword evidence="3 6" id="KW-0812">Transmembrane</keyword>
<keyword evidence="4 6" id="KW-1133">Transmembrane helix</keyword>
<evidence type="ECO:0000256" key="4">
    <source>
        <dbReference type="ARBA" id="ARBA00022989"/>
    </source>
</evidence>
<dbReference type="AlphaFoldDB" id="A0A1F4WGS5"/>
<dbReference type="GO" id="GO:0005886">
    <property type="term" value="C:plasma membrane"/>
    <property type="evidence" value="ECO:0007669"/>
    <property type="project" value="UniProtKB-SubCell"/>
</dbReference>
<feature type="transmembrane region" description="Helical" evidence="6">
    <location>
        <begin position="223"/>
        <end position="246"/>
    </location>
</feature>
<dbReference type="EMBL" id="MEWA01000038">
    <property type="protein sequence ID" value="OGC68601.1"/>
    <property type="molecule type" value="Genomic_DNA"/>
</dbReference>
<sequence length="301" mass="33539">MFCSKCGAKLREGAIFCKDCGEKLKGTKEHVVERQILSSSGGADIHPNAFPLKRFLNFVIDYVAIYILSYALGYVLASIDNNFAYQEDSVYYIVSALILVLYYSCSEYWWGKTLGKFVTKTRVVLNEEGAVDYWTALKRSLIRLIPFEFFSLDNKTRMLWHDRWTNTRVADETKFVDPGEVEVLPIVRTPWDYGLLKKIATFTLSAIIISGFLALLLGKDGAAIFNFVLGITGVLGLIWTLFGLPVGLIDLARRSGANSYDGRHNAAVLLGGLVILGIVFSAYALVYIIWSLLGIDLVSVS</sequence>
<feature type="transmembrane region" description="Helical" evidence="6">
    <location>
        <begin position="267"/>
        <end position="290"/>
    </location>
</feature>
<reference evidence="9 10" key="1">
    <citation type="journal article" date="2016" name="Nat. Commun.">
        <title>Thousands of microbial genomes shed light on interconnected biogeochemical processes in an aquifer system.</title>
        <authorList>
            <person name="Anantharaman K."/>
            <person name="Brown C.T."/>
            <person name="Hug L.A."/>
            <person name="Sharon I."/>
            <person name="Castelle C.J."/>
            <person name="Probst A.J."/>
            <person name="Thomas B.C."/>
            <person name="Singh A."/>
            <person name="Wilkins M.J."/>
            <person name="Karaoz U."/>
            <person name="Brodie E.L."/>
            <person name="Williams K.H."/>
            <person name="Hubbard S.S."/>
            <person name="Banfield J.F."/>
        </authorList>
    </citation>
    <scope>NUCLEOTIDE SEQUENCE [LARGE SCALE GENOMIC DNA]</scope>
</reference>
<name>A0A1F4WGS5_UNCKA</name>
<feature type="transmembrane region" description="Helical" evidence="6">
    <location>
        <begin position="55"/>
        <end position="77"/>
    </location>
</feature>
<accession>A0A1F4WGS5</accession>
<dbReference type="InterPro" id="IPR051791">
    <property type="entry name" value="Pra-immunoreactive"/>
</dbReference>
<dbReference type="Proteomes" id="UP000179113">
    <property type="component" value="Unassembled WGS sequence"/>
</dbReference>
<feature type="domain" description="RDD" evidence="7">
    <location>
        <begin position="50"/>
        <end position="219"/>
    </location>
</feature>